<proteinExistence type="predicted"/>
<gene>
    <name evidence="1" type="ORF">GS424_000250</name>
</gene>
<organism evidence="1 2">
    <name type="scientific">Eggerthella guodeyinii</name>
    <dbReference type="NCBI Taxonomy" id="2690837"/>
    <lineage>
        <taxon>Bacteria</taxon>
        <taxon>Bacillati</taxon>
        <taxon>Actinomycetota</taxon>
        <taxon>Coriobacteriia</taxon>
        <taxon>Eggerthellales</taxon>
        <taxon>Eggerthellaceae</taxon>
        <taxon>Eggerthella</taxon>
    </lineage>
</organism>
<sequence length="62" mass="6725">MEKYATVLNLELEPLYNDLLNLASLLLAVGDALENEGDLYAGAVVVARRELEAVCTSLKQGM</sequence>
<reference evidence="1 2" key="1">
    <citation type="submission" date="2020-10" db="EMBL/GenBank/DDBJ databases">
        <title>Eggerthella sp. nov., isolated from human feces.</title>
        <authorList>
            <person name="Yajun G."/>
        </authorList>
    </citation>
    <scope>NUCLEOTIDE SEQUENCE [LARGE SCALE GENOMIC DNA]</scope>
    <source>
        <strain evidence="1 2">HF-1101</strain>
    </source>
</reference>
<name>A0A6L7IN59_9ACTN</name>
<accession>A0A6L7IN59</accession>
<evidence type="ECO:0000313" key="2">
    <source>
        <dbReference type="Proteomes" id="UP000478463"/>
    </source>
</evidence>
<dbReference type="KEGG" id="egd:GS424_000250"/>
<dbReference type="EMBL" id="CP063310">
    <property type="protein sequence ID" value="QOS68346.1"/>
    <property type="molecule type" value="Genomic_DNA"/>
</dbReference>
<evidence type="ECO:0000313" key="1">
    <source>
        <dbReference type="EMBL" id="QOS68346.1"/>
    </source>
</evidence>
<dbReference type="RefSeq" id="WP_160940792.1">
    <property type="nucleotide sequence ID" value="NZ_CP063310.1"/>
</dbReference>
<dbReference type="Proteomes" id="UP000478463">
    <property type="component" value="Chromosome"/>
</dbReference>
<protein>
    <submittedName>
        <fullName evidence="1">Uncharacterized protein</fullName>
    </submittedName>
</protein>
<dbReference type="AlphaFoldDB" id="A0A6L7IN59"/>